<protein>
    <recommendedName>
        <fullName evidence="2">HNH domain-containing protein</fullName>
    </recommendedName>
</protein>
<accession>A0A9P4IBU3</accession>
<evidence type="ECO:0000313" key="3">
    <source>
        <dbReference type="EMBL" id="KAF2096832.1"/>
    </source>
</evidence>
<dbReference type="Proteomes" id="UP000799772">
    <property type="component" value="Unassembled WGS sequence"/>
</dbReference>
<dbReference type="InterPro" id="IPR003615">
    <property type="entry name" value="HNH_nuc"/>
</dbReference>
<evidence type="ECO:0000256" key="1">
    <source>
        <dbReference type="SAM" id="MobiDB-lite"/>
    </source>
</evidence>
<feature type="compositionally biased region" description="Basic residues" evidence="1">
    <location>
        <begin position="30"/>
        <end position="44"/>
    </location>
</feature>
<dbReference type="InterPro" id="IPR002711">
    <property type="entry name" value="HNH"/>
</dbReference>
<feature type="domain" description="HNH" evidence="2">
    <location>
        <begin position="184"/>
        <end position="234"/>
    </location>
</feature>
<feature type="compositionally biased region" description="Basic and acidic residues" evidence="1">
    <location>
        <begin position="45"/>
        <end position="57"/>
    </location>
</feature>
<evidence type="ECO:0000313" key="4">
    <source>
        <dbReference type="Proteomes" id="UP000799772"/>
    </source>
</evidence>
<sequence>MLSPSEQSNYETFRDCLSEAIIARLSAPKKPARRRAAKGRKNGLKSKEKSQHGLKANEDGIAAEQETNDAEDLADFIDYLASEIFTSLPSDLRALTHTTFTNSADLQSIYADPLPSNTLDNLIGSLPPSVADSLASYLHPSTASSVEDPTFTSAFLSPVFTVYISISATPPPPPSSTRPETNECEICGRTHLPLTYHHLIPRGVHGKVLKRGWHKEEDLNNVAWLCRACHSFVHKIASNEELAKDWWSVERLVERDDVRNWAAWVGRVRWRAR</sequence>
<organism evidence="3 4">
    <name type="scientific">Rhizodiscina lignyota</name>
    <dbReference type="NCBI Taxonomy" id="1504668"/>
    <lineage>
        <taxon>Eukaryota</taxon>
        <taxon>Fungi</taxon>
        <taxon>Dikarya</taxon>
        <taxon>Ascomycota</taxon>
        <taxon>Pezizomycotina</taxon>
        <taxon>Dothideomycetes</taxon>
        <taxon>Pleosporomycetidae</taxon>
        <taxon>Aulographales</taxon>
        <taxon>Rhizodiscinaceae</taxon>
        <taxon>Rhizodiscina</taxon>
    </lineage>
</organism>
<dbReference type="EMBL" id="ML978129">
    <property type="protein sequence ID" value="KAF2096832.1"/>
    <property type="molecule type" value="Genomic_DNA"/>
</dbReference>
<dbReference type="OrthoDB" id="4850648at2759"/>
<dbReference type="GO" id="GO:0008270">
    <property type="term" value="F:zinc ion binding"/>
    <property type="evidence" value="ECO:0007669"/>
    <property type="project" value="InterPro"/>
</dbReference>
<dbReference type="PANTHER" id="PTHR37827">
    <property type="entry name" value="TUDOR DOMAIN-CONTAINING PROTEIN"/>
    <property type="match status" value="1"/>
</dbReference>
<reference evidence="3" key="1">
    <citation type="journal article" date="2020" name="Stud. Mycol.">
        <title>101 Dothideomycetes genomes: a test case for predicting lifestyles and emergence of pathogens.</title>
        <authorList>
            <person name="Haridas S."/>
            <person name="Albert R."/>
            <person name="Binder M."/>
            <person name="Bloem J."/>
            <person name="Labutti K."/>
            <person name="Salamov A."/>
            <person name="Andreopoulos B."/>
            <person name="Baker S."/>
            <person name="Barry K."/>
            <person name="Bills G."/>
            <person name="Bluhm B."/>
            <person name="Cannon C."/>
            <person name="Castanera R."/>
            <person name="Culley D."/>
            <person name="Daum C."/>
            <person name="Ezra D."/>
            <person name="Gonzalez J."/>
            <person name="Henrissat B."/>
            <person name="Kuo A."/>
            <person name="Liang C."/>
            <person name="Lipzen A."/>
            <person name="Lutzoni F."/>
            <person name="Magnuson J."/>
            <person name="Mondo S."/>
            <person name="Nolan M."/>
            <person name="Ohm R."/>
            <person name="Pangilinan J."/>
            <person name="Park H.-J."/>
            <person name="Ramirez L."/>
            <person name="Alfaro M."/>
            <person name="Sun H."/>
            <person name="Tritt A."/>
            <person name="Yoshinaga Y."/>
            <person name="Zwiers L.-H."/>
            <person name="Turgeon B."/>
            <person name="Goodwin S."/>
            <person name="Spatafora J."/>
            <person name="Crous P."/>
            <person name="Grigoriev I."/>
        </authorList>
    </citation>
    <scope>NUCLEOTIDE SEQUENCE</scope>
    <source>
        <strain evidence="3">CBS 133067</strain>
    </source>
</reference>
<dbReference type="Gene3D" id="1.10.30.50">
    <property type="match status" value="1"/>
</dbReference>
<dbReference type="AlphaFoldDB" id="A0A9P4IBU3"/>
<keyword evidence="4" id="KW-1185">Reference proteome</keyword>
<dbReference type="Pfam" id="PF01844">
    <property type="entry name" value="HNH"/>
    <property type="match status" value="1"/>
</dbReference>
<dbReference type="CDD" id="cd00085">
    <property type="entry name" value="HNHc"/>
    <property type="match status" value="1"/>
</dbReference>
<feature type="region of interest" description="Disordered" evidence="1">
    <location>
        <begin position="28"/>
        <end position="57"/>
    </location>
</feature>
<comment type="caution">
    <text evidence="3">The sequence shown here is derived from an EMBL/GenBank/DDBJ whole genome shotgun (WGS) entry which is preliminary data.</text>
</comment>
<dbReference type="GO" id="GO:0003676">
    <property type="term" value="F:nucleic acid binding"/>
    <property type="evidence" value="ECO:0007669"/>
    <property type="project" value="InterPro"/>
</dbReference>
<dbReference type="GO" id="GO:0004519">
    <property type="term" value="F:endonuclease activity"/>
    <property type="evidence" value="ECO:0007669"/>
    <property type="project" value="InterPro"/>
</dbReference>
<gene>
    <name evidence="3" type="ORF">NA57DRAFT_43174</name>
</gene>
<evidence type="ECO:0000259" key="2">
    <source>
        <dbReference type="Pfam" id="PF01844"/>
    </source>
</evidence>
<dbReference type="PANTHER" id="PTHR37827:SF1">
    <property type="entry name" value="HNH DOMAIN-CONTAINING PROTEIN"/>
    <property type="match status" value="1"/>
</dbReference>
<proteinExistence type="predicted"/>
<name>A0A9P4IBU3_9PEZI</name>